<protein>
    <submittedName>
        <fullName evidence="1">Uncharacterized protein</fullName>
    </submittedName>
</protein>
<organism evidence="1 2">
    <name type="scientific">Paeniglutamicibacter kerguelensis</name>
    <dbReference type="NCBI Taxonomy" id="254788"/>
    <lineage>
        <taxon>Bacteria</taxon>
        <taxon>Bacillati</taxon>
        <taxon>Actinomycetota</taxon>
        <taxon>Actinomycetes</taxon>
        <taxon>Micrococcales</taxon>
        <taxon>Micrococcaceae</taxon>
        <taxon>Paeniglutamicibacter</taxon>
    </lineage>
</organism>
<dbReference type="Proteomes" id="UP001296993">
    <property type="component" value="Unassembled WGS sequence"/>
</dbReference>
<accession>A0ABS4X9L3</accession>
<dbReference type="EMBL" id="JAGIOF010000001">
    <property type="protein sequence ID" value="MBP2385157.1"/>
    <property type="molecule type" value="Genomic_DNA"/>
</dbReference>
<evidence type="ECO:0000313" key="1">
    <source>
        <dbReference type="EMBL" id="MBP2385157.1"/>
    </source>
</evidence>
<gene>
    <name evidence="1" type="ORF">JOF47_000668</name>
</gene>
<sequence length="57" mass="6507">MRSGSRWKIANSVKLKSDKASIMGDFEHLLGRRQVARTHRSLVADSSCRLRLRFCCA</sequence>
<keyword evidence="2" id="KW-1185">Reference proteome</keyword>
<proteinExistence type="predicted"/>
<comment type="caution">
    <text evidence="1">The sequence shown here is derived from an EMBL/GenBank/DDBJ whole genome shotgun (WGS) entry which is preliminary data.</text>
</comment>
<evidence type="ECO:0000313" key="2">
    <source>
        <dbReference type="Proteomes" id="UP001296993"/>
    </source>
</evidence>
<name>A0ABS4X9L3_9MICC</name>
<reference evidence="1 2" key="1">
    <citation type="submission" date="2021-03" db="EMBL/GenBank/DDBJ databases">
        <title>Sequencing the genomes of 1000 actinobacteria strains.</title>
        <authorList>
            <person name="Klenk H.-P."/>
        </authorList>
    </citation>
    <scope>NUCLEOTIDE SEQUENCE [LARGE SCALE GENOMIC DNA]</scope>
    <source>
        <strain evidence="1 2">DSM 15797</strain>
    </source>
</reference>